<dbReference type="OrthoDB" id="202415at2759"/>
<proteinExistence type="predicted"/>
<keyword evidence="1" id="KW-0812">Transmembrane</keyword>
<evidence type="ECO:0000259" key="2">
    <source>
        <dbReference type="SMART" id="SM00672"/>
    </source>
</evidence>
<dbReference type="PANTHER" id="PTHR12203">
    <property type="entry name" value="KDEL LYS-ASP-GLU-LEU CONTAINING - RELATED"/>
    <property type="match status" value="1"/>
</dbReference>
<reference evidence="3" key="1">
    <citation type="submission" date="2022-11" db="EMBL/GenBank/DDBJ databases">
        <authorList>
            <person name="Petersen C."/>
        </authorList>
    </citation>
    <scope>NUCLEOTIDE SEQUENCE</scope>
    <source>
        <strain evidence="3">IBT 21917</strain>
    </source>
</reference>
<dbReference type="InterPro" id="IPR006598">
    <property type="entry name" value="CAP10"/>
</dbReference>
<organism evidence="3 4">
    <name type="scientific">Penicillium capsulatum</name>
    <dbReference type="NCBI Taxonomy" id="69766"/>
    <lineage>
        <taxon>Eukaryota</taxon>
        <taxon>Fungi</taxon>
        <taxon>Dikarya</taxon>
        <taxon>Ascomycota</taxon>
        <taxon>Pezizomycotina</taxon>
        <taxon>Eurotiomycetes</taxon>
        <taxon>Eurotiomycetidae</taxon>
        <taxon>Eurotiales</taxon>
        <taxon>Aspergillaceae</taxon>
        <taxon>Penicillium</taxon>
    </lineage>
</organism>
<dbReference type="EMBL" id="JAPQKO010000003">
    <property type="protein sequence ID" value="KAJ5172771.1"/>
    <property type="molecule type" value="Genomic_DNA"/>
</dbReference>
<reference evidence="3" key="2">
    <citation type="journal article" date="2023" name="IMA Fungus">
        <title>Comparative genomic study of the Penicillium genus elucidates a diverse pangenome and 15 lateral gene transfer events.</title>
        <authorList>
            <person name="Petersen C."/>
            <person name="Sorensen T."/>
            <person name="Nielsen M.R."/>
            <person name="Sondergaard T.E."/>
            <person name="Sorensen J.L."/>
            <person name="Fitzpatrick D.A."/>
            <person name="Frisvad J.C."/>
            <person name="Nielsen K.L."/>
        </authorList>
    </citation>
    <scope>NUCLEOTIDE SEQUENCE</scope>
    <source>
        <strain evidence="3">IBT 21917</strain>
    </source>
</reference>
<sequence>MIGLALVVETALFHAPILSAIPILTSGVAKALAWLFAIRAHRYSSSHAVVAIQLFSLISSRDPFGLGGNVQALGHVMSAFLALAQVISSVREKSMAKYLLWIFLLAPLFPYVVSTRAINNAQSSMVYSHEHPVDNLISNSSLEFTSFLERQSKTYEAAHDEYQRRYHVEPPAGFREWYEFAQSRQSVLIDDFDVMYSAIAPLWELSGQEVLEMMNSAQDFSKNELWRCQFSGRDAKTSCSHPHRSFDRNFQPFFDTILQDLGGALPDIKFLINHLDEPRVIFPPESMKGDPRSRTLNSINPSQTSAWEVLTDSCSLQESLEKVQTTTEVETLGLPFVTDIKSSLNLCLHPEYEEMHGIAQGPKSYRLFNGLVPILSTGSPSTMNDMLYPSASYMEREFTYQESHDIDWEDKRNNLYWAGSTTGGFATDREWWNFHRQRFVRLAQNLEKGQHDYIRERQGVLQRVKSSFFNGRLFDVALTRIIQCRRKACRDQLSYFHLKPWADKDRALKSQLVFDLDGNGISGRYYKLLASKSTPLKQTIFREWHDDRLFPWVHYIPISQSMEELPEIVSYLTSTEAGRVKAKQVADQGREWFTRAFREVDLTIYTYRLLLELARLQDPDRPPLK</sequence>
<evidence type="ECO:0000313" key="4">
    <source>
        <dbReference type="Proteomes" id="UP001146351"/>
    </source>
</evidence>
<accession>A0A9W9ICA9</accession>
<feature type="domain" description="Glycosyl transferase CAP10" evidence="2">
    <location>
        <begin position="328"/>
        <end position="620"/>
    </location>
</feature>
<gene>
    <name evidence="3" type="ORF">N7492_005364</name>
</gene>
<dbReference type="InterPro" id="IPR051091">
    <property type="entry name" value="O-Glucosyltr/Glycosyltrsf_90"/>
</dbReference>
<keyword evidence="1" id="KW-1133">Transmembrane helix</keyword>
<name>A0A9W9ICA9_9EURO</name>
<comment type="caution">
    <text evidence="3">The sequence shown here is derived from an EMBL/GenBank/DDBJ whole genome shotgun (WGS) entry which is preliminary data.</text>
</comment>
<dbReference type="Proteomes" id="UP001146351">
    <property type="component" value="Unassembled WGS sequence"/>
</dbReference>
<dbReference type="SMART" id="SM00672">
    <property type="entry name" value="CAP10"/>
    <property type="match status" value="1"/>
</dbReference>
<feature type="transmembrane region" description="Helical" evidence="1">
    <location>
        <begin position="98"/>
        <end position="118"/>
    </location>
</feature>
<dbReference type="AlphaFoldDB" id="A0A9W9ICA9"/>
<evidence type="ECO:0000256" key="1">
    <source>
        <dbReference type="SAM" id="Phobius"/>
    </source>
</evidence>
<evidence type="ECO:0000313" key="3">
    <source>
        <dbReference type="EMBL" id="KAJ5172771.1"/>
    </source>
</evidence>
<protein>
    <recommendedName>
        <fullName evidence="2">Glycosyl transferase CAP10 domain-containing protein</fullName>
    </recommendedName>
</protein>
<dbReference type="Pfam" id="PF05686">
    <property type="entry name" value="Glyco_transf_90"/>
    <property type="match status" value="1"/>
</dbReference>
<keyword evidence="1" id="KW-0472">Membrane</keyword>
<dbReference type="PANTHER" id="PTHR12203:SF61">
    <property type="entry name" value="CAPSULE PROTEIN"/>
    <property type="match status" value="1"/>
</dbReference>
<keyword evidence="4" id="KW-1185">Reference proteome</keyword>
<feature type="transmembrane region" description="Helical" evidence="1">
    <location>
        <begin position="12"/>
        <end position="36"/>
    </location>
</feature>